<accession>A0A0H5R914</accession>
<name>A0A0H5R914_9EUKA</name>
<dbReference type="Gene3D" id="1.20.58.2220">
    <property type="entry name" value="Formin, FH2 domain"/>
    <property type="match status" value="1"/>
</dbReference>
<sequence length="612" mass="68784">MLHQVIIEGAVFITLCYTPVPPVTRSTRPLIACTITIYVGDGGIYGLNPIHYCFDFPLLISPYSILFIVFYVYFRIGLSPSIWHALALSLLLVLLAAFYFPSIMVLSPLLTFLKRIMQIPELALRLWHRIVSDMRMLGLGSPVAYRLPFGYVLTLQRKKDNIDTMIVASESSIPKLIPVLRHPKLPADEPMRIMQFAVPEVPPPPPPPAVAIPPPPPPFAPPVPIAPSALAPPSPAFTTPKRVSHLKTFHWEKIPQATLSKSSIWNVNPGSVDPCDVAALHLEIRLHFEKEEFRRPGTPVSKFDESSKLDTFLDSRRAQNLAILMRRIASRAMDIGQISNALWAMDPDVLHGDLLDTLLQAVPTESEMATISKMGNIQGLRKQERFLVRLASVRNVSERLNKLRSWEILPHRLRELQSRVDRVREAVQSITKSATLRRALRVTLCIGNYLNCGQRQGEAVAFTIDSLARLTSTKSVVDKRRTLLHVLHDFANLSSLLEEFYCLRSARHIDFTELHTDIEAVRFMLSSSSDDAADASASDVDGYARFLARFTRRFTPRFDRLTSSYDQLITQSCEMKSFLGAADQSDPSWSHIFKSLAEFIDLVAKLKCNEGA</sequence>
<feature type="transmembrane region" description="Helical" evidence="1">
    <location>
        <begin position="86"/>
        <end position="110"/>
    </location>
</feature>
<evidence type="ECO:0000259" key="2">
    <source>
        <dbReference type="PROSITE" id="PS51444"/>
    </source>
</evidence>
<feature type="domain" description="FH2" evidence="2">
    <location>
        <begin position="236"/>
        <end position="612"/>
    </location>
</feature>
<dbReference type="EMBL" id="HACM01009755">
    <property type="protein sequence ID" value="CRZ10197.1"/>
    <property type="molecule type" value="Transcribed_RNA"/>
</dbReference>
<dbReference type="SMART" id="SM00498">
    <property type="entry name" value="FH2"/>
    <property type="match status" value="1"/>
</dbReference>
<evidence type="ECO:0000313" key="3">
    <source>
        <dbReference type="EMBL" id="CRZ10197.1"/>
    </source>
</evidence>
<evidence type="ECO:0000256" key="1">
    <source>
        <dbReference type="SAM" id="Phobius"/>
    </source>
</evidence>
<dbReference type="Pfam" id="PF02181">
    <property type="entry name" value="FH2"/>
    <property type="match status" value="1"/>
</dbReference>
<dbReference type="PANTHER" id="PTHR45725:SF1">
    <property type="entry name" value="DISHEVELLED ASSOCIATED ACTIVATOR OF MORPHOGENESIS, ISOFORM D"/>
    <property type="match status" value="1"/>
</dbReference>
<dbReference type="PROSITE" id="PS51444">
    <property type="entry name" value="FH2"/>
    <property type="match status" value="1"/>
</dbReference>
<protein>
    <recommendedName>
        <fullName evidence="2">FH2 domain-containing protein</fullName>
    </recommendedName>
</protein>
<dbReference type="InterPro" id="IPR042201">
    <property type="entry name" value="FH2_Formin_sf"/>
</dbReference>
<feature type="transmembrane region" description="Helical" evidence="1">
    <location>
        <begin position="56"/>
        <end position="74"/>
    </location>
</feature>
<keyword evidence="1" id="KW-0812">Transmembrane</keyword>
<dbReference type="AlphaFoldDB" id="A0A0H5R914"/>
<dbReference type="InterPro" id="IPR051425">
    <property type="entry name" value="Formin_Homology"/>
</dbReference>
<organism evidence="3">
    <name type="scientific">Spongospora subterranea</name>
    <dbReference type="NCBI Taxonomy" id="70186"/>
    <lineage>
        <taxon>Eukaryota</taxon>
        <taxon>Sar</taxon>
        <taxon>Rhizaria</taxon>
        <taxon>Endomyxa</taxon>
        <taxon>Phytomyxea</taxon>
        <taxon>Plasmodiophorida</taxon>
        <taxon>Plasmodiophoridae</taxon>
        <taxon>Spongospora</taxon>
    </lineage>
</organism>
<proteinExistence type="predicted"/>
<dbReference type="InterPro" id="IPR015425">
    <property type="entry name" value="FH2_Formin"/>
</dbReference>
<reference evidence="3" key="1">
    <citation type="submission" date="2015-04" db="EMBL/GenBank/DDBJ databases">
        <title>The genome sequence of the plant pathogenic Rhizarian Plasmodiophora brassicae reveals insights in its biotrophic life cycle and the origin of chitin synthesis.</title>
        <authorList>
            <person name="Schwelm A."/>
            <person name="Fogelqvist J."/>
            <person name="Knaust A."/>
            <person name="Julke S."/>
            <person name="Lilja T."/>
            <person name="Dhandapani V."/>
            <person name="Bonilla-Rosso G."/>
            <person name="Karlsson M."/>
            <person name="Shevchenko A."/>
            <person name="Choi S.R."/>
            <person name="Kim H.G."/>
            <person name="Park J.Y."/>
            <person name="Lim Y.P."/>
            <person name="Ludwig-Muller J."/>
            <person name="Dixelius C."/>
        </authorList>
    </citation>
    <scope>NUCLEOTIDE SEQUENCE</scope>
    <source>
        <tissue evidence="3">Potato root galls</tissue>
    </source>
</reference>
<keyword evidence="1" id="KW-1133">Transmembrane helix</keyword>
<dbReference type="PANTHER" id="PTHR45725">
    <property type="entry name" value="FORMIN HOMOLOGY 2 FAMILY MEMBER"/>
    <property type="match status" value="1"/>
</dbReference>
<dbReference type="SUPFAM" id="SSF101447">
    <property type="entry name" value="Formin homology 2 domain (FH2 domain)"/>
    <property type="match status" value="1"/>
</dbReference>
<keyword evidence="1" id="KW-0472">Membrane</keyword>